<keyword evidence="3" id="KW-1185">Reference proteome</keyword>
<name>A0A4V3JR94_9LEPT</name>
<dbReference type="Proteomes" id="UP000297693">
    <property type="component" value="Unassembled WGS sequence"/>
</dbReference>
<accession>A0A4V3JR94</accession>
<evidence type="ECO:0000256" key="1">
    <source>
        <dbReference type="SAM" id="MobiDB-lite"/>
    </source>
</evidence>
<organism evidence="2 3">
    <name type="scientific">Leptospira ognonensis</name>
    <dbReference type="NCBI Taxonomy" id="2484945"/>
    <lineage>
        <taxon>Bacteria</taxon>
        <taxon>Pseudomonadati</taxon>
        <taxon>Spirochaetota</taxon>
        <taxon>Spirochaetia</taxon>
        <taxon>Leptospirales</taxon>
        <taxon>Leptospiraceae</taxon>
        <taxon>Leptospira</taxon>
    </lineage>
</organism>
<feature type="region of interest" description="Disordered" evidence="1">
    <location>
        <begin position="121"/>
        <end position="140"/>
    </location>
</feature>
<reference evidence="2" key="1">
    <citation type="journal article" date="2019" name="PLoS Negl. Trop. Dis.">
        <title>Revisiting the worldwide diversity of Leptospira species in the environment.</title>
        <authorList>
            <person name="Vincent A.T."/>
            <person name="Schiettekatte O."/>
            <person name="Bourhy P."/>
            <person name="Veyrier F.J."/>
            <person name="Picardeau M."/>
        </authorList>
    </citation>
    <scope>NUCLEOTIDE SEQUENCE [LARGE SCALE GENOMIC DNA]</scope>
    <source>
        <strain evidence="2">201702476</strain>
    </source>
</reference>
<proteinExistence type="predicted"/>
<dbReference type="RefSeq" id="WP_135623691.1">
    <property type="nucleotide sequence ID" value="NZ_RQGD01000025.1"/>
</dbReference>
<comment type="caution">
    <text evidence="2">The sequence shown here is derived from an EMBL/GenBank/DDBJ whole genome shotgun (WGS) entry which is preliminary data.</text>
</comment>
<evidence type="ECO:0000313" key="3">
    <source>
        <dbReference type="Proteomes" id="UP000297693"/>
    </source>
</evidence>
<dbReference type="OrthoDB" id="345500at2"/>
<gene>
    <name evidence="2" type="ORF">EHQ58_09660</name>
</gene>
<evidence type="ECO:0000313" key="2">
    <source>
        <dbReference type="EMBL" id="TGL59165.1"/>
    </source>
</evidence>
<feature type="region of interest" description="Disordered" evidence="1">
    <location>
        <begin position="160"/>
        <end position="187"/>
    </location>
</feature>
<sequence>MNRIALQPSATQLNPLADRRVSYVGHGRLESSPETLSPLHVIAHEMGHVQEFRGEAYRSGSEVRNIDVKINYELRDGRMVAVSGETSAITSKRPERKSADASLEPYSDGKSFKDIYANSLEEEKKENQEPKANPLKISEREKKEELETKIKELSVKLESEKTKIAAEGKDPKEETQKNERTHEIAKEKQRLEEQVRILKMKEALKESFDLLTDIRSKMLSDVLGIMQVGNETKPGQFVNTLI</sequence>
<dbReference type="AlphaFoldDB" id="A0A4V3JR94"/>
<feature type="region of interest" description="Disordered" evidence="1">
    <location>
        <begin position="85"/>
        <end position="110"/>
    </location>
</feature>
<protein>
    <submittedName>
        <fullName evidence="2">Uncharacterized protein</fullName>
    </submittedName>
</protein>
<dbReference type="EMBL" id="RQGD01000025">
    <property type="protein sequence ID" value="TGL59165.1"/>
    <property type="molecule type" value="Genomic_DNA"/>
</dbReference>